<keyword evidence="3 8" id="KW-0067">ATP-binding</keyword>
<dbReference type="RefSeq" id="WP_191618416.1">
    <property type="nucleotide sequence ID" value="NZ_JACYFG010000040.1"/>
</dbReference>
<name>A0A927IJ07_9BACT</name>
<feature type="domain" description="ABC transporter" evidence="7">
    <location>
        <begin position="336"/>
        <end position="551"/>
    </location>
</feature>
<dbReference type="Pfam" id="PF12848">
    <property type="entry name" value="ABC_tran_Xtn"/>
    <property type="match status" value="1"/>
</dbReference>
<dbReference type="InterPro" id="IPR017871">
    <property type="entry name" value="ABC_transporter-like_CS"/>
</dbReference>
<dbReference type="InterPro" id="IPR027417">
    <property type="entry name" value="P-loop_NTPase"/>
</dbReference>
<keyword evidence="2" id="KW-0547">Nucleotide-binding</keyword>
<evidence type="ECO:0000256" key="1">
    <source>
        <dbReference type="ARBA" id="ARBA00022737"/>
    </source>
</evidence>
<keyword evidence="9" id="KW-1185">Reference proteome</keyword>
<keyword evidence="6" id="KW-0175">Coiled coil</keyword>
<evidence type="ECO:0000313" key="9">
    <source>
        <dbReference type="Proteomes" id="UP000622317"/>
    </source>
</evidence>
<dbReference type="Proteomes" id="UP000622317">
    <property type="component" value="Unassembled WGS sequence"/>
</dbReference>
<dbReference type="InterPro" id="IPR003439">
    <property type="entry name" value="ABC_transporter-like_ATP-bd"/>
</dbReference>
<dbReference type="FunFam" id="3.40.50.300:FF:000070">
    <property type="entry name" value="Putative ABC transporter ATP-binding component"/>
    <property type="match status" value="1"/>
</dbReference>
<keyword evidence="1" id="KW-0677">Repeat</keyword>
<evidence type="ECO:0000259" key="7">
    <source>
        <dbReference type="PROSITE" id="PS50893"/>
    </source>
</evidence>
<dbReference type="EMBL" id="JACYFG010000040">
    <property type="protein sequence ID" value="MBD5781318.1"/>
    <property type="molecule type" value="Genomic_DNA"/>
</dbReference>
<accession>A0A927IJ07</accession>
<comment type="caution">
    <text evidence="8">The sequence shown here is derived from an EMBL/GenBank/DDBJ whole genome shotgun (WGS) entry which is preliminary data.</text>
</comment>
<dbReference type="AlphaFoldDB" id="A0A927IJ07"/>
<dbReference type="CDD" id="cd03221">
    <property type="entry name" value="ABCF_EF-3"/>
    <property type="match status" value="2"/>
</dbReference>
<reference evidence="8" key="1">
    <citation type="submission" date="2020-09" db="EMBL/GenBank/DDBJ databases">
        <title>Pelagicoccus enzymogenes sp. nov. with an EPS production, isolated from marine sediment.</title>
        <authorList>
            <person name="Feng X."/>
        </authorList>
    </citation>
    <scope>NUCLEOTIDE SEQUENCE</scope>
    <source>
        <strain evidence="8">NFK12</strain>
    </source>
</reference>
<protein>
    <recommendedName>
        <fullName evidence="5">Probable ATP-binding protein YbiT</fullName>
    </recommendedName>
</protein>
<feature type="coiled-coil region" evidence="6">
    <location>
        <begin position="102"/>
        <end position="129"/>
    </location>
</feature>
<feature type="domain" description="ABC transporter" evidence="7">
    <location>
        <begin position="12"/>
        <end position="269"/>
    </location>
</feature>
<dbReference type="PANTHER" id="PTHR42855:SF2">
    <property type="entry name" value="DRUG RESISTANCE ABC TRANSPORTER,ATP-BINDING PROTEIN"/>
    <property type="match status" value="1"/>
</dbReference>
<evidence type="ECO:0000256" key="6">
    <source>
        <dbReference type="SAM" id="Coils"/>
    </source>
</evidence>
<evidence type="ECO:0000256" key="3">
    <source>
        <dbReference type="ARBA" id="ARBA00022840"/>
    </source>
</evidence>
<organism evidence="8 9">
    <name type="scientific">Pelagicoccus enzymogenes</name>
    <dbReference type="NCBI Taxonomy" id="2773457"/>
    <lineage>
        <taxon>Bacteria</taxon>
        <taxon>Pseudomonadati</taxon>
        <taxon>Verrucomicrobiota</taxon>
        <taxon>Opitutia</taxon>
        <taxon>Puniceicoccales</taxon>
        <taxon>Pelagicoccaceae</taxon>
        <taxon>Pelagicoccus</taxon>
    </lineage>
</organism>
<dbReference type="PANTHER" id="PTHR42855">
    <property type="entry name" value="ABC TRANSPORTER ATP-BINDING SUBUNIT"/>
    <property type="match status" value="1"/>
</dbReference>
<dbReference type="FunFam" id="3.40.50.300:FF:000011">
    <property type="entry name" value="Putative ABC transporter ATP-binding component"/>
    <property type="match status" value="1"/>
</dbReference>
<dbReference type="InterPro" id="IPR032781">
    <property type="entry name" value="ABC_tran_Xtn"/>
</dbReference>
<dbReference type="Pfam" id="PF00005">
    <property type="entry name" value="ABC_tran"/>
    <property type="match status" value="2"/>
</dbReference>
<proteinExistence type="inferred from homology"/>
<comment type="similarity">
    <text evidence="4">Belongs to the ABC transporter superfamily. ABCF family. YbiT subfamily.</text>
</comment>
<dbReference type="SUPFAM" id="SSF52540">
    <property type="entry name" value="P-loop containing nucleoside triphosphate hydrolases"/>
    <property type="match status" value="2"/>
</dbReference>
<dbReference type="Gene3D" id="3.40.50.300">
    <property type="entry name" value="P-loop containing nucleotide triphosphate hydrolases"/>
    <property type="match status" value="2"/>
</dbReference>
<dbReference type="InterPro" id="IPR003593">
    <property type="entry name" value="AAA+_ATPase"/>
</dbReference>
<dbReference type="SMART" id="SM00382">
    <property type="entry name" value="AAA"/>
    <property type="match status" value="2"/>
</dbReference>
<dbReference type="PROSITE" id="PS00211">
    <property type="entry name" value="ABC_TRANSPORTER_1"/>
    <property type="match status" value="2"/>
</dbReference>
<evidence type="ECO:0000313" key="8">
    <source>
        <dbReference type="EMBL" id="MBD5781318.1"/>
    </source>
</evidence>
<evidence type="ECO:0000256" key="2">
    <source>
        <dbReference type="ARBA" id="ARBA00022741"/>
    </source>
</evidence>
<evidence type="ECO:0000256" key="4">
    <source>
        <dbReference type="ARBA" id="ARBA00061551"/>
    </source>
</evidence>
<dbReference type="InterPro" id="IPR051309">
    <property type="entry name" value="ABCF_ATPase"/>
</dbReference>
<gene>
    <name evidence="8" type="ORF">IEN85_17590</name>
</gene>
<dbReference type="GO" id="GO:0016887">
    <property type="term" value="F:ATP hydrolysis activity"/>
    <property type="evidence" value="ECO:0007669"/>
    <property type="project" value="InterPro"/>
</dbReference>
<dbReference type="GO" id="GO:0005524">
    <property type="term" value="F:ATP binding"/>
    <property type="evidence" value="ECO:0007669"/>
    <property type="project" value="UniProtKB-KW"/>
</dbReference>
<evidence type="ECO:0000256" key="5">
    <source>
        <dbReference type="ARBA" id="ARBA00074044"/>
    </source>
</evidence>
<dbReference type="PROSITE" id="PS50893">
    <property type="entry name" value="ABC_TRANSPORTER_2"/>
    <property type="match status" value="2"/>
</dbReference>
<sequence>MAAISPTPLAMIALQNITLQYGERYLYKEINATITSHDRIGLVGSNGAGKSTLLKVLCGLEEFDSGKVDKANYVTFGYLPQDGIEMHSKTLFEETETAFADILGLKAKIEEAEARLDEMDTSSEEFYETLELIGSWEHRLEDLDVGKLPSRIESVLLGLGFSTKDMKRKTEEFSGGWQMRIALAKLILAQPSLLLLDEPTNHLDVTSQHWLETYLKSYEGSLLMISHDRGFLDEICNRTFELSLGNLYTYSGNYSVYERQSAERKELQLKAFKSQQKEIAQAEQFINRFKAKASKARQAQSRIKQLDKIERIVIEKEEDWVSFSFAPPPHSSQTVIKLDKLSKAYGEHQVIKDADLRIERGDRIAVVGVNGAGKTTIAKIIAGVEPFQSGERELGGATQLSYFAQHQADELDPNLTVLETMEEVSAGKNGTSIRGILGTFLFRGDDVFKKVKVLSGGERNRLALAKMLAQPANFLILDEPTNHLDMRSQDALQKALKEYTGAYLIVTHNRSFIDPIATKVLEVRKDGLTLFPGNVSDYLNHLDQLEAATAQ</sequence>